<evidence type="ECO:0000256" key="1">
    <source>
        <dbReference type="ARBA" id="ARBA00022795"/>
    </source>
</evidence>
<evidence type="ECO:0000313" key="3">
    <source>
        <dbReference type="Proteomes" id="UP000178086"/>
    </source>
</evidence>
<protein>
    <recommendedName>
        <fullName evidence="4">Flagellar protein FlgN</fullName>
    </recommendedName>
</protein>
<dbReference type="Proteomes" id="UP000178086">
    <property type="component" value="Unassembled WGS sequence"/>
</dbReference>
<name>A0A1F2UKY5_9ACTN</name>
<dbReference type="EMBL" id="MELI01000062">
    <property type="protein sequence ID" value="OFW33649.1"/>
    <property type="molecule type" value="Genomic_DNA"/>
</dbReference>
<keyword evidence="1" id="KW-1005">Bacterial flagellum biogenesis</keyword>
<evidence type="ECO:0008006" key="4">
    <source>
        <dbReference type="Google" id="ProtNLM"/>
    </source>
</evidence>
<dbReference type="SUPFAM" id="SSF140566">
    <property type="entry name" value="FlgN-like"/>
    <property type="match status" value="1"/>
</dbReference>
<proteinExistence type="predicted"/>
<reference evidence="2 3" key="1">
    <citation type="journal article" date="2016" name="Nat. Commun.">
        <title>Thousands of microbial genomes shed light on interconnected biogeochemical processes in an aquifer system.</title>
        <authorList>
            <person name="Anantharaman K."/>
            <person name="Brown C.T."/>
            <person name="Hug L.A."/>
            <person name="Sharon I."/>
            <person name="Castelle C.J."/>
            <person name="Probst A.J."/>
            <person name="Thomas B.C."/>
            <person name="Singh A."/>
            <person name="Wilkins M.J."/>
            <person name="Karaoz U."/>
            <person name="Brodie E.L."/>
            <person name="Williams K.H."/>
            <person name="Hubbard S.S."/>
            <person name="Banfield J.F."/>
        </authorList>
    </citation>
    <scope>NUCLEOTIDE SEQUENCE [LARGE SCALE GENOMIC DNA]</scope>
</reference>
<dbReference type="Gene3D" id="1.20.58.300">
    <property type="entry name" value="FlgN-like"/>
    <property type="match status" value="1"/>
</dbReference>
<dbReference type="AlphaFoldDB" id="A0A1F2UKY5"/>
<dbReference type="InterPro" id="IPR007809">
    <property type="entry name" value="FlgN-like"/>
</dbReference>
<organism evidence="2 3">
    <name type="scientific">Candidatus Aquicultor primus</name>
    <dbReference type="NCBI Taxonomy" id="1797195"/>
    <lineage>
        <taxon>Bacteria</taxon>
        <taxon>Bacillati</taxon>
        <taxon>Actinomycetota</taxon>
        <taxon>Candidatus Aquicultoria</taxon>
        <taxon>Candidatus Aquicultorales</taxon>
        <taxon>Candidatus Aquicultoraceae</taxon>
        <taxon>Candidatus Aquicultor</taxon>
    </lineage>
</organism>
<dbReference type="InterPro" id="IPR036679">
    <property type="entry name" value="FlgN-like_sf"/>
</dbReference>
<dbReference type="Pfam" id="PF05130">
    <property type="entry name" value="FlgN"/>
    <property type="match status" value="1"/>
</dbReference>
<dbReference type="GO" id="GO:0044780">
    <property type="term" value="P:bacterial-type flagellum assembly"/>
    <property type="evidence" value="ECO:0007669"/>
    <property type="project" value="InterPro"/>
</dbReference>
<evidence type="ECO:0000313" key="2">
    <source>
        <dbReference type="EMBL" id="OFW33649.1"/>
    </source>
</evidence>
<sequence length="161" mass="17998">MKIDDVALVDVLRCERESYQDLLGLAKKEQELIIRRDTEELSEVLEAIERIIEKVRNLEGQRFALLGADIDRHSPQLSQTISSVLASLNGASAVEACRLRDEILQIIDELSETNKTNAELVNRSIGYIDFLLDSLLPAEDPCYGSAAMPQSPRARIFDGRA</sequence>
<gene>
    <name evidence="2" type="ORF">A2074_02455</name>
</gene>
<comment type="caution">
    <text evidence="2">The sequence shown here is derived from an EMBL/GenBank/DDBJ whole genome shotgun (WGS) entry which is preliminary data.</text>
</comment>
<accession>A0A1F2UKY5</accession>